<feature type="transmembrane region" description="Helical" evidence="7">
    <location>
        <begin position="173"/>
        <end position="193"/>
    </location>
</feature>
<evidence type="ECO:0000256" key="7">
    <source>
        <dbReference type="SAM" id="Phobius"/>
    </source>
</evidence>
<protein>
    <submittedName>
        <fullName evidence="8">Hemolysin III family protein</fullName>
    </submittedName>
</protein>
<feature type="transmembrane region" description="Helical" evidence="7">
    <location>
        <begin position="199"/>
        <end position="220"/>
    </location>
</feature>
<feature type="transmembrane region" description="Helical" evidence="7">
    <location>
        <begin position="53"/>
        <end position="75"/>
    </location>
</feature>
<comment type="similarity">
    <text evidence="2">Belongs to the UPF0073 (Hly-III) family.</text>
</comment>
<feature type="transmembrane region" description="Helical" evidence="7">
    <location>
        <begin position="147"/>
        <end position="166"/>
    </location>
</feature>
<evidence type="ECO:0000313" key="8">
    <source>
        <dbReference type="EMBL" id="MBK1843464.1"/>
    </source>
</evidence>
<organism evidence="8 9">
    <name type="scientific">Corynebacterium antarcticum</name>
    <dbReference type="NCBI Taxonomy" id="2800405"/>
    <lineage>
        <taxon>Bacteria</taxon>
        <taxon>Bacillati</taxon>
        <taxon>Actinomycetota</taxon>
        <taxon>Actinomycetes</taxon>
        <taxon>Mycobacteriales</taxon>
        <taxon>Corynebacteriaceae</taxon>
        <taxon>Corynebacterium</taxon>
    </lineage>
</organism>
<feature type="transmembrane region" description="Helical" evidence="7">
    <location>
        <begin position="232"/>
        <end position="255"/>
    </location>
</feature>
<comment type="caution">
    <text evidence="8">The sequence shown here is derived from an EMBL/GenBank/DDBJ whole genome shotgun (WGS) entry which is preliminary data.</text>
</comment>
<evidence type="ECO:0000256" key="1">
    <source>
        <dbReference type="ARBA" id="ARBA00004651"/>
    </source>
</evidence>
<proteinExistence type="inferred from homology"/>
<dbReference type="EMBL" id="JAENIP010000007">
    <property type="protein sequence ID" value="MBK1843464.1"/>
    <property type="molecule type" value="Genomic_DNA"/>
</dbReference>
<keyword evidence="3" id="KW-1003">Cell membrane</keyword>
<dbReference type="Pfam" id="PF03006">
    <property type="entry name" value="HlyIII"/>
    <property type="match status" value="1"/>
</dbReference>
<dbReference type="InterPro" id="IPR005744">
    <property type="entry name" value="Hy-lIII"/>
</dbReference>
<evidence type="ECO:0000256" key="5">
    <source>
        <dbReference type="ARBA" id="ARBA00022989"/>
    </source>
</evidence>
<dbReference type="NCBIfam" id="TIGR01065">
    <property type="entry name" value="hlyIII"/>
    <property type="match status" value="1"/>
</dbReference>
<dbReference type="PANTHER" id="PTHR20855">
    <property type="entry name" value="ADIPOR/PROGESTIN RECEPTOR-RELATED"/>
    <property type="match status" value="1"/>
</dbReference>
<evidence type="ECO:0000256" key="3">
    <source>
        <dbReference type="ARBA" id="ARBA00022475"/>
    </source>
</evidence>
<evidence type="ECO:0000256" key="2">
    <source>
        <dbReference type="ARBA" id="ARBA00008488"/>
    </source>
</evidence>
<feature type="transmembrane region" description="Helical" evidence="7">
    <location>
        <begin position="123"/>
        <end position="141"/>
    </location>
</feature>
<keyword evidence="5 7" id="KW-1133">Transmembrane helix</keyword>
<accession>A0ABS1FJ75</accession>
<keyword evidence="9" id="KW-1185">Reference proteome</keyword>
<dbReference type="InterPro" id="IPR004254">
    <property type="entry name" value="AdipoR/HlyIII-related"/>
</dbReference>
<reference evidence="8" key="1">
    <citation type="submission" date="2021-01" db="EMBL/GenBank/DDBJ databases">
        <title>Characterization of Corynebacterium spp. from penguins.</title>
        <authorList>
            <person name="Svec P."/>
        </authorList>
    </citation>
    <scope>NUCLEOTIDE SEQUENCE</scope>
    <source>
        <strain evidence="8">CCM 8835</strain>
    </source>
</reference>
<keyword evidence="4 7" id="KW-0812">Transmembrane</keyword>
<evidence type="ECO:0000256" key="6">
    <source>
        <dbReference type="ARBA" id="ARBA00023136"/>
    </source>
</evidence>
<dbReference type="Proteomes" id="UP000650005">
    <property type="component" value="Unassembled WGS sequence"/>
</dbReference>
<comment type="subcellular location">
    <subcellularLocation>
        <location evidence="1">Cell membrane</location>
        <topology evidence="1">Multi-pass membrane protein</topology>
    </subcellularLocation>
</comment>
<dbReference type="PANTHER" id="PTHR20855:SF3">
    <property type="entry name" value="LD03007P"/>
    <property type="match status" value="1"/>
</dbReference>
<gene>
    <name evidence="8" type="ORF">JIM95_02565</name>
</gene>
<feature type="transmembrane region" description="Helical" evidence="7">
    <location>
        <begin position="81"/>
        <end position="102"/>
    </location>
</feature>
<keyword evidence="6 7" id="KW-0472">Membrane</keyword>
<evidence type="ECO:0000313" key="9">
    <source>
        <dbReference type="Proteomes" id="UP000650005"/>
    </source>
</evidence>
<name>A0ABS1FJ75_9CORY</name>
<evidence type="ECO:0000256" key="4">
    <source>
        <dbReference type="ARBA" id="ARBA00022692"/>
    </source>
</evidence>
<sequence length="260" mass="28850">MHRGGRRSTLHGETSTTEEEIIERNTASVRADGMIARTVWRTDRGPRPGSRGWIHFFAAILAVFSGSVLATYSWIRLPWWQALGVMVYAVGVVILFGVSAAYHLGPWKRASTVLWWRRADHSTIAVFIAATYTPFCLIALPPETARWVLAVAWGGALLSVVMNLAWIDHPRWLGVLVYLALGWLIVPVVPQLWTSAGAAVVWLLFAGGIVYTVGALIYAFQWPGREARWMGYHEWFHLATVIAAVAHLVAVWIVVAQAAP</sequence>